<evidence type="ECO:0000256" key="1">
    <source>
        <dbReference type="SAM" id="Phobius"/>
    </source>
</evidence>
<keyword evidence="1" id="KW-1133">Transmembrane helix</keyword>
<feature type="transmembrane region" description="Helical" evidence="1">
    <location>
        <begin position="455"/>
        <end position="472"/>
    </location>
</feature>
<feature type="transmembrane region" description="Helical" evidence="1">
    <location>
        <begin position="237"/>
        <end position="270"/>
    </location>
</feature>
<accession>A0A927RID2</accession>
<proteinExistence type="predicted"/>
<organism evidence="2 3">
    <name type="scientific">Actinopolymorpha pittospori</name>
    <dbReference type="NCBI Taxonomy" id="648752"/>
    <lineage>
        <taxon>Bacteria</taxon>
        <taxon>Bacillati</taxon>
        <taxon>Actinomycetota</taxon>
        <taxon>Actinomycetes</taxon>
        <taxon>Propionibacteriales</taxon>
        <taxon>Actinopolymorphaceae</taxon>
        <taxon>Actinopolymorpha</taxon>
    </lineage>
</organism>
<feature type="transmembrane region" description="Helical" evidence="1">
    <location>
        <begin position="360"/>
        <end position="383"/>
    </location>
</feature>
<dbReference type="Proteomes" id="UP000638648">
    <property type="component" value="Unassembled WGS sequence"/>
</dbReference>
<feature type="transmembrane region" description="Helical" evidence="1">
    <location>
        <begin position="202"/>
        <end position="225"/>
    </location>
</feature>
<dbReference type="EMBL" id="JADBEM010000001">
    <property type="protein sequence ID" value="MBE1606061.1"/>
    <property type="molecule type" value="Genomic_DNA"/>
</dbReference>
<protein>
    <recommendedName>
        <fullName evidence="4">Integral membrane protein</fullName>
    </recommendedName>
</protein>
<sequence length="475" mass="50057">MHESRLPTLGPGDATDVVESKDAREYRRLLPIRGNGSRADLIAVAAGLVLLAAAVVVGISLRADGVPIHAPTAPLLGIWQPHVGATTPVACALAVLVVGWGPTLASRLRWRWLLVAAWAVSLAWIFSLALVDGWARLAARLPHDYLVALPTAPPWPELLRIYTDRIVGGQPDSWTTHVAGHPPAALGFFSLLDRIGLSGGGWAAFVCMVLGSTAPVAVAVALGCLDGEDVARRALPFLVLAPAALWIGVSADALFLAVSAWGIALLAAATRLRGPGGPAAAVGAGLLLGLSLYLSYGLALLGVVALAVLAVGRRLRPLVIAGLAVVAVVLVFTLAGFHWWEGYDRLVVRYYQGWGAERPYSYWVWADLAALLVCTGLAVPAALRRVLVVIGDAARTRTWPRPVLGTCAVVLATAAAVTAGTLSGLSKAEVERIWLPYALWLVAACALLPARTHRYWLALQAVTALVVQHLVLTSW</sequence>
<dbReference type="RefSeq" id="WP_238361520.1">
    <property type="nucleotide sequence ID" value="NZ_BAABJL010000025.1"/>
</dbReference>
<name>A0A927RID2_9ACTN</name>
<feature type="transmembrane region" description="Helical" evidence="1">
    <location>
        <begin position="318"/>
        <end position="340"/>
    </location>
</feature>
<keyword evidence="1" id="KW-0472">Membrane</keyword>
<comment type="caution">
    <text evidence="2">The sequence shown here is derived from an EMBL/GenBank/DDBJ whole genome shotgun (WGS) entry which is preliminary data.</text>
</comment>
<evidence type="ECO:0000313" key="3">
    <source>
        <dbReference type="Proteomes" id="UP000638648"/>
    </source>
</evidence>
<evidence type="ECO:0000313" key="2">
    <source>
        <dbReference type="EMBL" id="MBE1606061.1"/>
    </source>
</evidence>
<reference evidence="2" key="1">
    <citation type="submission" date="2020-10" db="EMBL/GenBank/DDBJ databases">
        <title>Sequencing the genomes of 1000 actinobacteria strains.</title>
        <authorList>
            <person name="Klenk H.-P."/>
        </authorList>
    </citation>
    <scope>NUCLEOTIDE SEQUENCE</scope>
    <source>
        <strain evidence="2">DSM 45354</strain>
    </source>
</reference>
<feature type="transmembrane region" description="Helical" evidence="1">
    <location>
        <begin position="403"/>
        <end position="422"/>
    </location>
</feature>
<feature type="transmembrane region" description="Helical" evidence="1">
    <location>
        <begin position="112"/>
        <end position="131"/>
    </location>
</feature>
<feature type="transmembrane region" description="Helical" evidence="1">
    <location>
        <begin position="41"/>
        <end position="61"/>
    </location>
</feature>
<feature type="transmembrane region" description="Helical" evidence="1">
    <location>
        <begin position="81"/>
        <end position="100"/>
    </location>
</feature>
<evidence type="ECO:0008006" key="4">
    <source>
        <dbReference type="Google" id="ProtNLM"/>
    </source>
</evidence>
<feature type="transmembrane region" description="Helical" evidence="1">
    <location>
        <begin position="290"/>
        <end position="311"/>
    </location>
</feature>
<feature type="transmembrane region" description="Helical" evidence="1">
    <location>
        <begin position="434"/>
        <end position="450"/>
    </location>
</feature>
<keyword evidence="1" id="KW-0812">Transmembrane</keyword>
<gene>
    <name evidence="2" type="ORF">HEB94_002909</name>
</gene>
<keyword evidence="3" id="KW-1185">Reference proteome</keyword>
<dbReference type="AlphaFoldDB" id="A0A927RID2"/>